<feature type="signal peptide" evidence="2">
    <location>
        <begin position="1"/>
        <end position="27"/>
    </location>
</feature>
<feature type="compositionally biased region" description="Polar residues" evidence="1">
    <location>
        <begin position="683"/>
        <end position="701"/>
    </location>
</feature>
<dbReference type="EMBL" id="BSPC01000026">
    <property type="protein sequence ID" value="GLS19995.1"/>
    <property type="molecule type" value="Genomic_DNA"/>
</dbReference>
<dbReference type="InterPro" id="IPR011600">
    <property type="entry name" value="Pept_C14_caspase"/>
</dbReference>
<feature type="compositionally biased region" description="Pro residues" evidence="1">
    <location>
        <begin position="832"/>
        <end position="846"/>
    </location>
</feature>
<feature type="compositionally biased region" description="Polar residues" evidence="1">
    <location>
        <begin position="791"/>
        <end position="808"/>
    </location>
</feature>
<organism evidence="4 5">
    <name type="scientific">Labrys miyagiensis</name>
    <dbReference type="NCBI Taxonomy" id="346912"/>
    <lineage>
        <taxon>Bacteria</taxon>
        <taxon>Pseudomonadati</taxon>
        <taxon>Pseudomonadota</taxon>
        <taxon>Alphaproteobacteria</taxon>
        <taxon>Hyphomicrobiales</taxon>
        <taxon>Xanthobacteraceae</taxon>
        <taxon>Labrys</taxon>
    </lineage>
</organism>
<keyword evidence="5" id="KW-1185">Reference proteome</keyword>
<sequence length="891" mass="95181">MIARMRAAIGTLLVLMAVTMLLPPARAQDAQAPSPQSQQEKRIALVIGNSSYAGGALPTTANDAGLIAQTLQAAGFDVVGARDLDQDALRHAFRDFLDKAQQSGPDTVAFVYLAGYGVQLEGQNYFVPVDAKLATPAAIPSEAIRLSDFIQPLAGLHLKANMVVIDAARANNFAQGDQPLAGGLALMDANPNSLIAFNAAPGTVAPQEQGPYGAYAQALAETIRVGGLPVADVFDRVRLRVNEQTQGGLLPWSVSRISEPFVFFDRGQGAPPPQATYYQDKSLQSKRIADFGAGDAYAAAVARDTLPAYQDFITAYPRDPMAKRVRAIIAARREAITWRETWTRDTPNAYWSYLRRYPRGPHAWDARRRLDYLSAALEPPPTFDVIDYDVPPPEEDEIVYVDRPVFIFSDPDFDLPPPPPPAIIFLPPPPRDFVVLAPPPPPLDPYLLPTPPFVAVPEWVRPPRYVEPPPQNFIFDNIHDARVINERINEPPRQEGLTPGEKTGAALAIGAGAAAVALPMFLRNRANRPPPQGQPGVGGAPVLPGAVPQPGRLPPAQTLPGLNGQPLPLNKGRQPLPQPGILPGQQPGGKLQPGLQPGNQNQPGTFLPGQQNQPNQLNQPGVGGTPGVAGQPGQKGTPRFRKQQGNAPLQGGQVQPNAQTGQPVPGVAPGQPGQKGNPRFRKQQGNAPLQGGQVQPNAQTDQPGPGVGQPVPGVAPGQPQGGRKRLPGQQLGTPGGAGAGQPLPATPVQPGGRKPRLPGQPALEPGATPQGGQQPLPRAKRFNQAPLPQGGQPQTNNPAPRFNPQNGQRPRMQFQPPGGEQAPRQQVRPTPQFQPRPQPQMQPRPQPQMQVRPQPQQQMRPPPQARPQPQPRAPAAPAERRCGRPGLPPCQ</sequence>
<feature type="region of interest" description="Disordered" evidence="1">
    <location>
        <begin position="524"/>
        <end position="891"/>
    </location>
</feature>
<reference evidence="5" key="1">
    <citation type="journal article" date="2019" name="Int. J. Syst. Evol. Microbiol.">
        <title>The Global Catalogue of Microorganisms (GCM) 10K type strain sequencing project: providing services to taxonomists for standard genome sequencing and annotation.</title>
        <authorList>
            <consortium name="The Broad Institute Genomics Platform"/>
            <consortium name="The Broad Institute Genome Sequencing Center for Infectious Disease"/>
            <person name="Wu L."/>
            <person name="Ma J."/>
        </authorList>
    </citation>
    <scope>NUCLEOTIDE SEQUENCE [LARGE SCALE GENOMIC DNA]</scope>
    <source>
        <strain evidence="5">NBRC 101365</strain>
    </source>
</reference>
<dbReference type="PROSITE" id="PS50208">
    <property type="entry name" value="CASPASE_P20"/>
    <property type="match status" value="1"/>
</dbReference>
<feature type="chain" id="PRO_5047441960" description="Caspase family p20 domain-containing protein" evidence="2">
    <location>
        <begin position="28"/>
        <end position="891"/>
    </location>
</feature>
<feature type="compositionally biased region" description="Low complexity" evidence="1">
    <location>
        <begin position="847"/>
        <end position="859"/>
    </location>
</feature>
<feature type="compositionally biased region" description="Low complexity" evidence="1">
    <location>
        <begin position="659"/>
        <end position="674"/>
    </location>
</feature>
<evidence type="ECO:0000313" key="4">
    <source>
        <dbReference type="EMBL" id="GLS19995.1"/>
    </source>
</evidence>
<feature type="compositionally biased region" description="Low complexity" evidence="1">
    <location>
        <begin position="559"/>
        <end position="620"/>
    </location>
</feature>
<evidence type="ECO:0000256" key="1">
    <source>
        <dbReference type="SAM" id="MobiDB-lite"/>
    </source>
</evidence>
<evidence type="ECO:0000256" key="2">
    <source>
        <dbReference type="SAM" id="SignalP"/>
    </source>
</evidence>
<comment type="caution">
    <text evidence="4">The sequence shown here is derived from an EMBL/GenBank/DDBJ whole genome shotgun (WGS) entry which is preliminary data.</text>
</comment>
<keyword evidence="2" id="KW-0732">Signal</keyword>
<feature type="domain" description="Caspase family p20" evidence="3">
    <location>
        <begin position="40"/>
        <end position="119"/>
    </location>
</feature>
<evidence type="ECO:0000313" key="5">
    <source>
        <dbReference type="Proteomes" id="UP001156882"/>
    </source>
</evidence>
<dbReference type="Gene3D" id="3.40.50.1460">
    <property type="match status" value="1"/>
</dbReference>
<dbReference type="Pfam" id="PF00656">
    <property type="entry name" value="Peptidase_C14"/>
    <property type="match status" value="1"/>
</dbReference>
<dbReference type="InterPro" id="IPR001309">
    <property type="entry name" value="Pept_C14_p20"/>
</dbReference>
<dbReference type="PANTHER" id="PTHR22576">
    <property type="entry name" value="MUCOSA ASSOCIATED LYMPHOID TISSUE LYMPHOMA TRANSLOCATION PROTEIN 1/PARACASPASE"/>
    <property type="match status" value="1"/>
</dbReference>
<accession>A0ABQ6CJB9</accession>
<feature type="compositionally biased region" description="Low complexity" evidence="1">
    <location>
        <begin position="540"/>
        <end position="550"/>
    </location>
</feature>
<evidence type="ECO:0000259" key="3">
    <source>
        <dbReference type="PROSITE" id="PS50208"/>
    </source>
</evidence>
<dbReference type="InterPro" id="IPR052039">
    <property type="entry name" value="Caspase-related_regulators"/>
</dbReference>
<name>A0ABQ6CJB9_9HYPH</name>
<dbReference type="PANTHER" id="PTHR22576:SF37">
    <property type="entry name" value="MUCOSA-ASSOCIATED LYMPHOID TISSUE LYMPHOMA TRANSLOCATION PROTEIN 1"/>
    <property type="match status" value="1"/>
</dbReference>
<feature type="compositionally biased region" description="Pro residues" evidence="1">
    <location>
        <begin position="860"/>
        <end position="874"/>
    </location>
</feature>
<dbReference type="Proteomes" id="UP001156882">
    <property type="component" value="Unassembled WGS sequence"/>
</dbReference>
<gene>
    <name evidence="4" type="ORF">GCM10007874_30120</name>
</gene>
<feature type="compositionally biased region" description="Low complexity" evidence="1">
    <location>
        <begin position="702"/>
        <end position="718"/>
    </location>
</feature>
<dbReference type="SUPFAM" id="SSF52129">
    <property type="entry name" value="Caspase-like"/>
    <property type="match status" value="1"/>
</dbReference>
<protein>
    <recommendedName>
        <fullName evidence="3">Caspase family p20 domain-containing protein</fullName>
    </recommendedName>
</protein>
<feature type="compositionally biased region" description="Polar residues" evidence="1">
    <location>
        <begin position="643"/>
        <end position="658"/>
    </location>
</feature>
<proteinExistence type="predicted"/>
<dbReference type="InterPro" id="IPR029030">
    <property type="entry name" value="Caspase-like_dom_sf"/>
</dbReference>